<name>A0ACC4CL58_POPAL</name>
<protein>
    <submittedName>
        <fullName evidence="1">Uncharacterized protein</fullName>
    </submittedName>
</protein>
<sequence length="93" mass="10558">MFTGSKCHHDSYCKDCISKHVSTMVEENIIRVKCPDPEFDEAIEHETCRSIVPLVVLDRWEIALGKSVIPDSKDFIVLTKTAQFCKLKMDAAD</sequence>
<proteinExistence type="predicted"/>
<dbReference type="EMBL" id="RCHU02000003">
    <property type="protein sequence ID" value="KAL3598570.1"/>
    <property type="molecule type" value="Genomic_DNA"/>
</dbReference>
<organism evidence="1 2">
    <name type="scientific">Populus alba</name>
    <name type="common">White poplar</name>
    <dbReference type="NCBI Taxonomy" id="43335"/>
    <lineage>
        <taxon>Eukaryota</taxon>
        <taxon>Viridiplantae</taxon>
        <taxon>Streptophyta</taxon>
        <taxon>Embryophyta</taxon>
        <taxon>Tracheophyta</taxon>
        <taxon>Spermatophyta</taxon>
        <taxon>Magnoliopsida</taxon>
        <taxon>eudicotyledons</taxon>
        <taxon>Gunneridae</taxon>
        <taxon>Pentapetalae</taxon>
        <taxon>rosids</taxon>
        <taxon>fabids</taxon>
        <taxon>Malpighiales</taxon>
        <taxon>Salicaceae</taxon>
        <taxon>Saliceae</taxon>
        <taxon>Populus</taxon>
    </lineage>
</organism>
<keyword evidence="2" id="KW-1185">Reference proteome</keyword>
<evidence type="ECO:0000313" key="2">
    <source>
        <dbReference type="Proteomes" id="UP000309997"/>
    </source>
</evidence>
<comment type="caution">
    <text evidence="1">The sequence shown here is derived from an EMBL/GenBank/DDBJ whole genome shotgun (WGS) entry which is preliminary data.</text>
</comment>
<accession>A0ACC4CL58</accession>
<dbReference type="Proteomes" id="UP000309997">
    <property type="component" value="Unassembled WGS sequence"/>
</dbReference>
<gene>
    <name evidence="1" type="ORF">D5086_006488</name>
</gene>
<reference evidence="1 2" key="1">
    <citation type="journal article" date="2024" name="Plant Biotechnol. J.">
        <title>Genome and CRISPR/Cas9 system of a widespread forest tree (Populus alba) in the world.</title>
        <authorList>
            <person name="Liu Y.J."/>
            <person name="Jiang P.F."/>
            <person name="Han X.M."/>
            <person name="Li X.Y."/>
            <person name="Wang H.M."/>
            <person name="Wang Y.J."/>
            <person name="Wang X.X."/>
            <person name="Zeng Q.Y."/>
        </authorList>
    </citation>
    <scope>NUCLEOTIDE SEQUENCE [LARGE SCALE GENOMIC DNA]</scope>
    <source>
        <strain evidence="2">cv. PAL-ZL1</strain>
    </source>
</reference>
<evidence type="ECO:0000313" key="1">
    <source>
        <dbReference type="EMBL" id="KAL3598570.1"/>
    </source>
</evidence>